<dbReference type="InterPro" id="IPR003593">
    <property type="entry name" value="AAA+_ATPase"/>
</dbReference>
<evidence type="ECO:0000256" key="2">
    <source>
        <dbReference type="ARBA" id="ARBA00012417"/>
    </source>
</evidence>
<keyword evidence="12" id="KW-0175">Coiled coil</keyword>
<evidence type="ECO:0000256" key="1">
    <source>
        <dbReference type="ARBA" id="ARBA00006360"/>
    </source>
</evidence>
<evidence type="ECO:0000256" key="5">
    <source>
        <dbReference type="ARBA" id="ARBA00022705"/>
    </source>
</evidence>
<evidence type="ECO:0000259" key="13">
    <source>
        <dbReference type="SMART" id="SM00382"/>
    </source>
</evidence>
<dbReference type="PANTHER" id="PTHR11669:SF0">
    <property type="entry name" value="PROTEIN STICHEL-LIKE 2"/>
    <property type="match status" value="1"/>
</dbReference>
<gene>
    <name evidence="14" type="primary">dnaX</name>
    <name evidence="14" type="ORF">HFM93_10955</name>
</gene>
<dbReference type="NCBIfam" id="TIGR02397">
    <property type="entry name" value="dnaX_nterm"/>
    <property type="match status" value="1"/>
</dbReference>
<dbReference type="PRINTS" id="PR00300">
    <property type="entry name" value="CLPPROTEASEA"/>
</dbReference>
<dbReference type="RefSeq" id="WP_173866679.1">
    <property type="nucleotide sequence ID" value="NZ_JAAWUU010000044.1"/>
</dbReference>
<dbReference type="Pfam" id="PF22608">
    <property type="entry name" value="DNAX_ATPase_lid"/>
    <property type="match status" value="1"/>
</dbReference>
<dbReference type="InterPro" id="IPR012763">
    <property type="entry name" value="DNA_pol_III_sug/sutau_N"/>
</dbReference>
<dbReference type="InterPro" id="IPR050238">
    <property type="entry name" value="DNA_Rep/Repair_Clamp_Loader"/>
</dbReference>
<dbReference type="NCBIfam" id="NF004046">
    <property type="entry name" value="PRK05563.1"/>
    <property type="match status" value="1"/>
</dbReference>
<comment type="caution">
    <text evidence="14">The sequence shown here is derived from an EMBL/GenBank/DDBJ whole genome shotgun (WGS) entry which is preliminary data.</text>
</comment>
<dbReference type="EC" id="2.7.7.7" evidence="2"/>
<dbReference type="InterPro" id="IPR001270">
    <property type="entry name" value="ClpA/B"/>
</dbReference>
<dbReference type="PANTHER" id="PTHR11669">
    <property type="entry name" value="REPLICATION FACTOR C / DNA POLYMERASE III GAMMA-TAU SUBUNIT"/>
    <property type="match status" value="1"/>
</dbReference>
<dbReference type="InterPro" id="IPR027417">
    <property type="entry name" value="P-loop_NTPase"/>
</dbReference>
<dbReference type="Proteomes" id="UP000821846">
    <property type="component" value="Unassembled WGS sequence"/>
</dbReference>
<evidence type="ECO:0000256" key="6">
    <source>
        <dbReference type="ARBA" id="ARBA00022723"/>
    </source>
</evidence>
<evidence type="ECO:0000256" key="4">
    <source>
        <dbReference type="ARBA" id="ARBA00022695"/>
    </source>
</evidence>
<keyword evidence="7" id="KW-0547">Nucleotide-binding</keyword>
<dbReference type="EMBL" id="JAAWUZ010000044">
    <property type="protein sequence ID" value="NSG30782.1"/>
    <property type="molecule type" value="Genomic_DNA"/>
</dbReference>
<sequence>MSYTALYRKFRPDSFQDVKGQDAIVRTLKNQIRAQRIGHAYLFCGTRGTGKTTVAKILAKAVNCEHPIDGNPCNECETCKAIAAGNSMNVIEIDAASNNGVDNIREIREEVAYSPTSGKYKVYIIDEVHMLSIGAFNALLKTLEEPPSYVIFILATTEAHKIPITILSRCQRYDFKRIARTTIVDRLRELMDEEQVEVEDKALRYIAKKGDGSMRDALSLLDQCIAFYLGEKLTYEHVLDVLGAVDTDEFSKLLREVLDGDVTQVILHLENMIMQGRDLTQLVNDFTWYLRNLLLLKSSDNMEDVLDVSAENLEQLKEEAAMVRDDTLMRYIRIFSELQNQIKYAGSKRVMLEVALIKLCRPQMEQDQLSVLERVRRLEKQLASGVVVRQQDTGGYIPEGNFDYQNPVNVAAPGGIDPDGTAGNTDPAKLQQAAPEDLQKIVGMWRTILAQTSGRFRVVLASAVPKFNTEKEDGTLYIVFSDFLGETYVNDPKKAEVLEQIIAAKTGRQVKVKMILQADEHVVNTRLSKVQVEEALENLVHADIEIEDD</sequence>
<keyword evidence="6" id="KW-0479">Metal-binding</keyword>
<dbReference type="Pfam" id="PF12169">
    <property type="entry name" value="DNA_pol3_gamma3"/>
    <property type="match status" value="1"/>
</dbReference>
<keyword evidence="15" id="KW-1185">Reference proteome</keyword>
<dbReference type="InterPro" id="IPR045085">
    <property type="entry name" value="HLD_clamp_pol_III_gamma_tau"/>
</dbReference>
<dbReference type="SUPFAM" id="SSF52540">
    <property type="entry name" value="P-loop containing nucleoside triphosphate hydrolases"/>
    <property type="match status" value="1"/>
</dbReference>
<dbReference type="CDD" id="cd18137">
    <property type="entry name" value="HLD_clamp_pol_III_gamma_tau"/>
    <property type="match status" value="1"/>
</dbReference>
<evidence type="ECO:0000313" key="15">
    <source>
        <dbReference type="Proteomes" id="UP000821846"/>
    </source>
</evidence>
<dbReference type="InterPro" id="IPR022754">
    <property type="entry name" value="DNA_pol_III_gamma-3"/>
</dbReference>
<evidence type="ECO:0000256" key="11">
    <source>
        <dbReference type="ARBA" id="ARBA00049244"/>
    </source>
</evidence>
<evidence type="ECO:0000256" key="8">
    <source>
        <dbReference type="ARBA" id="ARBA00022833"/>
    </source>
</evidence>
<comment type="similarity">
    <text evidence="1">Belongs to the DnaX/STICHEL family.</text>
</comment>
<dbReference type="Gene3D" id="1.10.8.60">
    <property type="match status" value="1"/>
</dbReference>
<keyword evidence="5" id="KW-0235">DNA replication</keyword>
<dbReference type="Gene3D" id="3.40.50.300">
    <property type="entry name" value="P-loop containing nucleotide triphosphate hydrolases"/>
    <property type="match status" value="1"/>
</dbReference>
<keyword evidence="3 14" id="KW-0808">Transferase</keyword>
<evidence type="ECO:0000256" key="10">
    <source>
        <dbReference type="ARBA" id="ARBA00022932"/>
    </source>
</evidence>
<dbReference type="GO" id="GO:0003887">
    <property type="term" value="F:DNA-directed DNA polymerase activity"/>
    <property type="evidence" value="ECO:0007669"/>
    <property type="project" value="UniProtKB-EC"/>
</dbReference>
<evidence type="ECO:0000256" key="3">
    <source>
        <dbReference type="ARBA" id="ARBA00022679"/>
    </source>
</evidence>
<dbReference type="InterPro" id="IPR008921">
    <property type="entry name" value="DNA_pol3_clamp-load_cplx_C"/>
</dbReference>
<dbReference type="CDD" id="cd00009">
    <property type="entry name" value="AAA"/>
    <property type="match status" value="1"/>
</dbReference>
<evidence type="ECO:0000313" key="14">
    <source>
        <dbReference type="EMBL" id="NSG30782.1"/>
    </source>
</evidence>
<feature type="coiled-coil region" evidence="12">
    <location>
        <begin position="299"/>
        <end position="326"/>
    </location>
</feature>
<comment type="catalytic activity">
    <reaction evidence="11">
        <text>DNA(n) + a 2'-deoxyribonucleoside 5'-triphosphate = DNA(n+1) + diphosphate</text>
        <dbReference type="Rhea" id="RHEA:22508"/>
        <dbReference type="Rhea" id="RHEA-COMP:17339"/>
        <dbReference type="Rhea" id="RHEA-COMP:17340"/>
        <dbReference type="ChEBI" id="CHEBI:33019"/>
        <dbReference type="ChEBI" id="CHEBI:61560"/>
        <dbReference type="ChEBI" id="CHEBI:173112"/>
        <dbReference type="EC" id="2.7.7.7"/>
    </reaction>
</comment>
<evidence type="ECO:0000256" key="12">
    <source>
        <dbReference type="SAM" id="Coils"/>
    </source>
</evidence>
<dbReference type="Pfam" id="PF13177">
    <property type="entry name" value="DNA_pol3_delta2"/>
    <property type="match status" value="1"/>
</dbReference>
<dbReference type="Gene3D" id="1.20.272.10">
    <property type="match status" value="1"/>
</dbReference>
<reference evidence="14 15" key="1">
    <citation type="journal article" date="2020" name="Cell Host Microbe">
        <title>Functional and Genomic Variation between Human-Derived Isolates of Lachnospiraceae Reveals Inter- and Intra-Species Diversity.</title>
        <authorList>
            <person name="Sorbara M.T."/>
            <person name="Littmann E.R."/>
            <person name="Fontana E."/>
            <person name="Moody T.U."/>
            <person name="Kohout C.E."/>
            <person name="Gjonbalaj M."/>
            <person name="Eaton V."/>
            <person name="Seok R."/>
            <person name="Leiner I.M."/>
            <person name="Pamer E.G."/>
        </authorList>
    </citation>
    <scope>NUCLEOTIDE SEQUENCE [LARGE SCALE GENOMIC DNA]</scope>
    <source>
        <strain evidence="14 15">MSK.14.16</strain>
    </source>
</reference>
<evidence type="ECO:0000256" key="7">
    <source>
        <dbReference type="ARBA" id="ARBA00022741"/>
    </source>
</evidence>
<dbReference type="SMART" id="SM00382">
    <property type="entry name" value="AAA"/>
    <property type="match status" value="1"/>
</dbReference>
<keyword evidence="9" id="KW-0067">ATP-binding</keyword>
<keyword evidence="10" id="KW-0239">DNA-directed DNA polymerase</keyword>
<keyword evidence="8" id="KW-0862">Zinc</keyword>
<feature type="domain" description="AAA+ ATPase" evidence="13">
    <location>
        <begin position="37"/>
        <end position="179"/>
    </location>
</feature>
<accession>A0ABX2GZJ1</accession>
<proteinExistence type="inferred from homology"/>
<dbReference type="SUPFAM" id="SSF48019">
    <property type="entry name" value="post-AAA+ oligomerization domain-like"/>
    <property type="match status" value="1"/>
</dbReference>
<organism evidence="14 15">
    <name type="scientific">Faecalicatena fissicatena</name>
    <dbReference type="NCBI Taxonomy" id="290055"/>
    <lineage>
        <taxon>Bacteria</taxon>
        <taxon>Bacillati</taxon>
        <taxon>Bacillota</taxon>
        <taxon>Clostridia</taxon>
        <taxon>Lachnospirales</taxon>
        <taxon>Lachnospiraceae</taxon>
        <taxon>Faecalicatena</taxon>
    </lineage>
</organism>
<keyword evidence="4 14" id="KW-0548">Nucleotidyltransferase</keyword>
<evidence type="ECO:0000256" key="9">
    <source>
        <dbReference type="ARBA" id="ARBA00022840"/>
    </source>
</evidence>
<name>A0ABX2GZJ1_9FIRM</name>
<protein>
    <recommendedName>
        <fullName evidence="2">DNA-directed DNA polymerase</fullName>
        <ecNumber evidence="2">2.7.7.7</ecNumber>
    </recommendedName>
</protein>